<dbReference type="InterPro" id="IPR000757">
    <property type="entry name" value="Beta-glucanase-like"/>
</dbReference>
<feature type="domain" description="GH16" evidence="2">
    <location>
        <begin position="36"/>
        <end position="276"/>
    </location>
</feature>
<dbReference type="Pfam" id="PF00722">
    <property type="entry name" value="Glyco_hydro_16"/>
    <property type="match status" value="1"/>
</dbReference>
<proteinExistence type="predicted"/>
<dbReference type="AlphaFoldDB" id="A0A0F2MA32"/>
<dbReference type="PROSITE" id="PS51762">
    <property type="entry name" value="GH16_2"/>
    <property type="match status" value="1"/>
</dbReference>
<reference evidence="3 4" key="1">
    <citation type="journal article" date="2014" name="BMC Genomics">
        <title>Comparative genomics of the major fungal agents of human and animal Sporotrichosis: Sporothrix schenckii and Sporothrix brasiliensis.</title>
        <authorList>
            <person name="Teixeira M.M."/>
            <person name="de Almeida L.G."/>
            <person name="Kubitschek-Barreira P."/>
            <person name="Alves F.L."/>
            <person name="Kioshima E.S."/>
            <person name="Abadio A.K."/>
            <person name="Fernandes L."/>
            <person name="Derengowski L.S."/>
            <person name="Ferreira K.S."/>
            <person name="Souza R.C."/>
            <person name="Ruiz J.C."/>
            <person name="de Andrade N.C."/>
            <person name="Paes H.C."/>
            <person name="Nicola A.M."/>
            <person name="Albuquerque P."/>
            <person name="Gerber A.L."/>
            <person name="Martins V.P."/>
            <person name="Peconick L.D."/>
            <person name="Neto A.V."/>
            <person name="Chaucanez C.B."/>
            <person name="Silva P.A."/>
            <person name="Cunha O.L."/>
            <person name="de Oliveira F.F."/>
            <person name="dos Santos T.C."/>
            <person name="Barros A.L."/>
            <person name="Soares M.A."/>
            <person name="de Oliveira L.M."/>
            <person name="Marini M.M."/>
            <person name="Villalobos-Duno H."/>
            <person name="Cunha M.M."/>
            <person name="de Hoog S."/>
            <person name="da Silveira J.F."/>
            <person name="Henrissat B."/>
            <person name="Nino-Vega G.A."/>
            <person name="Cisalpino P.S."/>
            <person name="Mora-Montes H.M."/>
            <person name="Almeida S.R."/>
            <person name="Stajich J.E."/>
            <person name="Lopes-Bezerra L.M."/>
            <person name="Vasconcelos A.T."/>
            <person name="Felipe M.S."/>
        </authorList>
    </citation>
    <scope>NUCLEOTIDE SEQUENCE [LARGE SCALE GENOMIC DNA]</scope>
    <source>
        <strain evidence="3 4">1099-18</strain>
    </source>
</reference>
<dbReference type="SUPFAM" id="SSF49899">
    <property type="entry name" value="Concanavalin A-like lectins/glucanases"/>
    <property type="match status" value="1"/>
</dbReference>
<dbReference type="Gene3D" id="2.60.120.200">
    <property type="match status" value="1"/>
</dbReference>
<dbReference type="InterPro" id="IPR050546">
    <property type="entry name" value="Glycosyl_Hydrlase_16"/>
</dbReference>
<dbReference type="Proteomes" id="UP000033710">
    <property type="component" value="Unassembled WGS sequence"/>
</dbReference>
<dbReference type="RefSeq" id="XP_016589173.1">
    <property type="nucleotide sequence ID" value="XM_016729571.1"/>
</dbReference>
<dbReference type="GO" id="GO:0004553">
    <property type="term" value="F:hydrolase activity, hydrolyzing O-glycosyl compounds"/>
    <property type="evidence" value="ECO:0007669"/>
    <property type="project" value="InterPro"/>
</dbReference>
<organism evidence="3 4">
    <name type="scientific">Sporothrix schenckii 1099-18</name>
    <dbReference type="NCBI Taxonomy" id="1397361"/>
    <lineage>
        <taxon>Eukaryota</taxon>
        <taxon>Fungi</taxon>
        <taxon>Dikarya</taxon>
        <taxon>Ascomycota</taxon>
        <taxon>Pezizomycotina</taxon>
        <taxon>Sordariomycetes</taxon>
        <taxon>Sordariomycetidae</taxon>
        <taxon>Ophiostomatales</taxon>
        <taxon>Ophiostomataceae</taxon>
        <taxon>Sporothrix</taxon>
    </lineage>
</organism>
<dbReference type="GO" id="GO:0009251">
    <property type="term" value="P:glucan catabolic process"/>
    <property type="evidence" value="ECO:0007669"/>
    <property type="project" value="TreeGrafter"/>
</dbReference>
<keyword evidence="1" id="KW-0732">Signal</keyword>
<comment type="caution">
    <text evidence="3">The sequence shown here is derived from an EMBL/GenBank/DDBJ whole genome shotgun (WGS) entry which is preliminary data.</text>
</comment>
<sequence>MQVHSMLASVLLLAYGGHAASTPAQSLSVMAEATTNDMSAAPTTTIIPRDSFSSQSAFDAVWDYNYPWGTDHNGAARMDKGQSRLDLAADANTLTMTAKRVTDGSQKPASHGGKSISIHYLSGTIHARQHMTVATGTTVELAGDFRAPVARGTWPAFWLTAVDGWPPEVDLAEWKGSGKISFNTFNTSSQVAAKDVAYPSPSAFHAVRCVLWDANGSDVGVRFYMDGQLVTTQVGRGFTGKALYLILDLQMEGSSGSPGPSSDTEFVARGVSVISYKTEK</sequence>
<reference evidence="3 4" key="2">
    <citation type="journal article" date="2015" name="Eukaryot. Cell">
        <title>Asexual propagation of a virulent clone complex in a human and feline outbreak of sporotrichosis.</title>
        <authorList>
            <person name="Teixeira Mde M."/>
            <person name="Rodrigues A.M."/>
            <person name="Tsui C.K."/>
            <person name="de Almeida L.G."/>
            <person name="Van Diepeningen A.D."/>
            <person name="van den Ende B.G."/>
            <person name="Fernandes G.F."/>
            <person name="Kano R."/>
            <person name="Hamelin R.C."/>
            <person name="Lopes-Bezerra L.M."/>
            <person name="Vasconcelos A.T."/>
            <person name="de Hoog S."/>
            <person name="de Camargo Z.P."/>
            <person name="Felipe M.S."/>
        </authorList>
    </citation>
    <scope>NUCLEOTIDE SEQUENCE [LARGE SCALE GENOMIC DNA]</scope>
    <source>
        <strain evidence="3 4">1099-18</strain>
    </source>
</reference>
<evidence type="ECO:0000259" key="2">
    <source>
        <dbReference type="PROSITE" id="PS51762"/>
    </source>
</evidence>
<evidence type="ECO:0000313" key="3">
    <source>
        <dbReference type="EMBL" id="KJR86497.1"/>
    </source>
</evidence>
<dbReference type="InterPro" id="IPR013320">
    <property type="entry name" value="ConA-like_dom_sf"/>
</dbReference>
<dbReference type="EMBL" id="AXCR01000006">
    <property type="protein sequence ID" value="KJR86497.1"/>
    <property type="molecule type" value="Genomic_DNA"/>
</dbReference>
<gene>
    <name evidence="3" type="ORF">SPSK_02704</name>
</gene>
<dbReference type="GeneID" id="27664848"/>
<name>A0A0F2MA32_SPOSC</name>
<evidence type="ECO:0000256" key="1">
    <source>
        <dbReference type="SAM" id="SignalP"/>
    </source>
</evidence>
<feature type="signal peptide" evidence="1">
    <location>
        <begin position="1"/>
        <end position="19"/>
    </location>
</feature>
<dbReference type="VEuPathDB" id="FungiDB:SPSK_02704"/>
<dbReference type="KEGG" id="ssck:SPSK_02704"/>
<dbReference type="OrthoDB" id="4524534at2759"/>
<protein>
    <submittedName>
        <fullName evidence="3">Glycoside hydrolase</fullName>
    </submittedName>
</protein>
<feature type="chain" id="PRO_5002455035" evidence="1">
    <location>
        <begin position="20"/>
        <end position="280"/>
    </location>
</feature>
<evidence type="ECO:0000313" key="4">
    <source>
        <dbReference type="Proteomes" id="UP000033710"/>
    </source>
</evidence>
<accession>A0A0F2MA32</accession>
<dbReference type="PANTHER" id="PTHR10963:SF24">
    <property type="entry name" value="GLYCOSIDASE C21B10.07-RELATED"/>
    <property type="match status" value="1"/>
</dbReference>
<keyword evidence="3" id="KW-0378">Hydrolase</keyword>
<dbReference type="PANTHER" id="PTHR10963">
    <property type="entry name" value="GLYCOSYL HYDROLASE-RELATED"/>
    <property type="match status" value="1"/>
</dbReference>